<evidence type="ECO:0000256" key="8">
    <source>
        <dbReference type="ARBA" id="ARBA00023065"/>
    </source>
</evidence>
<dbReference type="PANTHER" id="PTHR23516">
    <property type="entry name" value="SAM (S-ADENOSYL METHIONINE) TRANSPORTER"/>
    <property type="match status" value="1"/>
</dbReference>
<evidence type="ECO:0000256" key="1">
    <source>
        <dbReference type="ARBA" id="ARBA00003019"/>
    </source>
</evidence>
<feature type="transmembrane region" description="Helical" evidence="13">
    <location>
        <begin position="436"/>
        <end position="456"/>
    </location>
</feature>
<feature type="transmembrane region" description="Helical" evidence="13">
    <location>
        <begin position="6"/>
        <end position="27"/>
    </location>
</feature>
<dbReference type="Pfam" id="PF05631">
    <property type="entry name" value="MFS_5"/>
    <property type="match status" value="1"/>
</dbReference>
<keyword evidence="9 13" id="KW-0472">Membrane</keyword>
<gene>
    <name evidence="14" type="ORF">CTEN210_17017</name>
</gene>
<feature type="transmembrane region" description="Helical" evidence="13">
    <location>
        <begin position="354"/>
        <end position="373"/>
    </location>
</feature>
<dbReference type="InterPro" id="IPR008509">
    <property type="entry name" value="MOT2/MFSD5"/>
</dbReference>
<comment type="caution">
    <text evidence="14">The sequence shown here is derived from an EMBL/GenBank/DDBJ whole genome shotgun (WGS) entry which is preliminary data.</text>
</comment>
<evidence type="ECO:0000256" key="10">
    <source>
        <dbReference type="ARBA" id="ARBA00030646"/>
    </source>
</evidence>
<evidence type="ECO:0000256" key="5">
    <source>
        <dbReference type="ARBA" id="ARBA00022475"/>
    </source>
</evidence>
<dbReference type="GO" id="GO:0015098">
    <property type="term" value="F:molybdate ion transmembrane transporter activity"/>
    <property type="evidence" value="ECO:0007669"/>
    <property type="project" value="InterPro"/>
</dbReference>
<feature type="transmembrane region" description="Helical" evidence="13">
    <location>
        <begin position="63"/>
        <end position="83"/>
    </location>
</feature>
<name>A0AAD3HEN6_9STRA</name>
<organism evidence="14 15">
    <name type="scientific">Chaetoceros tenuissimus</name>
    <dbReference type="NCBI Taxonomy" id="426638"/>
    <lineage>
        <taxon>Eukaryota</taxon>
        <taxon>Sar</taxon>
        <taxon>Stramenopiles</taxon>
        <taxon>Ochrophyta</taxon>
        <taxon>Bacillariophyta</taxon>
        <taxon>Coscinodiscophyceae</taxon>
        <taxon>Chaetocerotophycidae</taxon>
        <taxon>Chaetocerotales</taxon>
        <taxon>Chaetocerotaceae</taxon>
        <taxon>Chaetoceros</taxon>
    </lineage>
</organism>
<dbReference type="InterPro" id="IPR036259">
    <property type="entry name" value="MFS_trans_sf"/>
</dbReference>
<dbReference type="Proteomes" id="UP001054902">
    <property type="component" value="Unassembled WGS sequence"/>
</dbReference>
<keyword evidence="8" id="KW-0406">Ion transport</keyword>
<dbReference type="PANTHER" id="PTHR23516:SF1">
    <property type="entry name" value="MOLYBDATE-ANION TRANSPORTER"/>
    <property type="match status" value="1"/>
</dbReference>
<keyword evidence="15" id="KW-1185">Reference proteome</keyword>
<feature type="transmembrane region" description="Helical" evidence="13">
    <location>
        <begin position="322"/>
        <end position="347"/>
    </location>
</feature>
<feature type="transmembrane region" description="Helical" evidence="13">
    <location>
        <begin position="379"/>
        <end position="399"/>
    </location>
</feature>
<feature type="transmembrane region" description="Helical" evidence="13">
    <location>
        <begin position="289"/>
        <end position="310"/>
    </location>
</feature>
<evidence type="ECO:0000256" key="4">
    <source>
        <dbReference type="ARBA" id="ARBA00022448"/>
    </source>
</evidence>
<evidence type="ECO:0000256" key="2">
    <source>
        <dbReference type="ARBA" id="ARBA00004651"/>
    </source>
</evidence>
<dbReference type="EMBL" id="BLLK01000069">
    <property type="protein sequence ID" value="GFH60541.1"/>
    <property type="molecule type" value="Genomic_DNA"/>
</dbReference>
<feature type="region of interest" description="Disordered" evidence="12">
    <location>
        <begin position="467"/>
        <end position="514"/>
    </location>
</feature>
<evidence type="ECO:0000256" key="3">
    <source>
        <dbReference type="ARBA" id="ARBA00021242"/>
    </source>
</evidence>
<evidence type="ECO:0000256" key="12">
    <source>
        <dbReference type="SAM" id="MobiDB-lite"/>
    </source>
</evidence>
<protein>
    <recommendedName>
        <fullName evidence="3">Molybdate-anion transporter</fullName>
    </recommendedName>
    <alternativeName>
        <fullName evidence="10">Major facilitator superfamily domain-containing protein 5</fullName>
    </alternativeName>
    <alternativeName>
        <fullName evidence="11">Molybdate transporter 2 homolog</fullName>
    </alternativeName>
</protein>
<dbReference type="Gene3D" id="1.20.1250.20">
    <property type="entry name" value="MFS general substrate transporter like domains"/>
    <property type="match status" value="1"/>
</dbReference>
<feature type="transmembrane region" description="Helical" evidence="13">
    <location>
        <begin position="411"/>
        <end position="430"/>
    </location>
</feature>
<evidence type="ECO:0000313" key="14">
    <source>
        <dbReference type="EMBL" id="GFH60541.1"/>
    </source>
</evidence>
<dbReference type="CDD" id="cd17487">
    <property type="entry name" value="MFS_MFSD5_like"/>
    <property type="match status" value="1"/>
</dbReference>
<evidence type="ECO:0000256" key="13">
    <source>
        <dbReference type="SAM" id="Phobius"/>
    </source>
</evidence>
<feature type="compositionally biased region" description="Acidic residues" evidence="12">
    <location>
        <begin position="489"/>
        <end position="498"/>
    </location>
</feature>
<evidence type="ECO:0000256" key="6">
    <source>
        <dbReference type="ARBA" id="ARBA00022692"/>
    </source>
</evidence>
<feature type="transmembrane region" description="Helical" evidence="13">
    <location>
        <begin position="229"/>
        <end position="251"/>
    </location>
</feature>
<keyword evidence="4" id="KW-0813">Transport</keyword>
<evidence type="ECO:0000256" key="7">
    <source>
        <dbReference type="ARBA" id="ARBA00022989"/>
    </source>
</evidence>
<dbReference type="GO" id="GO:0005886">
    <property type="term" value="C:plasma membrane"/>
    <property type="evidence" value="ECO:0007669"/>
    <property type="project" value="UniProtKB-SubCell"/>
</dbReference>
<dbReference type="AlphaFoldDB" id="A0AAD3HEN6"/>
<comment type="function">
    <text evidence="1">Mediates high-affinity intracellular uptake of the rare oligo-element molybdenum.</text>
</comment>
<feature type="transmembrane region" description="Helical" evidence="13">
    <location>
        <begin position="95"/>
        <end position="113"/>
    </location>
</feature>
<keyword evidence="5" id="KW-1003">Cell membrane</keyword>
<evidence type="ECO:0000256" key="9">
    <source>
        <dbReference type="ARBA" id="ARBA00023136"/>
    </source>
</evidence>
<dbReference type="SUPFAM" id="SSF103473">
    <property type="entry name" value="MFS general substrate transporter"/>
    <property type="match status" value="1"/>
</dbReference>
<evidence type="ECO:0000256" key="11">
    <source>
        <dbReference type="ARBA" id="ARBA00032555"/>
    </source>
</evidence>
<keyword evidence="6 13" id="KW-0812">Transmembrane</keyword>
<reference evidence="14 15" key="1">
    <citation type="journal article" date="2021" name="Sci. Rep.">
        <title>The genome of the diatom Chaetoceros tenuissimus carries an ancient integrated fragment of an extant virus.</title>
        <authorList>
            <person name="Hongo Y."/>
            <person name="Kimura K."/>
            <person name="Takaki Y."/>
            <person name="Yoshida Y."/>
            <person name="Baba S."/>
            <person name="Kobayashi G."/>
            <person name="Nagasaki K."/>
            <person name="Hano T."/>
            <person name="Tomaru Y."/>
        </authorList>
    </citation>
    <scope>NUCLEOTIDE SEQUENCE [LARGE SCALE GENOMIC DNA]</scope>
    <source>
        <strain evidence="14 15">NIES-3715</strain>
    </source>
</reference>
<dbReference type="GO" id="GO:0006811">
    <property type="term" value="P:monoatomic ion transport"/>
    <property type="evidence" value="ECO:0007669"/>
    <property type="project" value="UniProtKB-KW"/>
</dbReference>
<feature type="transmembrane region" description="Helical" evidence="13">
    <location>
        <begin position="148"/>
        <end position="171"/>
    </location>
</feature>
<sequence length="514" mass="56966">MAPFTAIFFGALFINVIATFRSSVLWNKYKHFFGFSRSSADSLVTDKNSAESRAKHSALMKKYLAVYLLAVFSDWLQGPYVYALYDAYGFTQHDIAVLFVAGFGSSMVFGTFMGGLADSCGRKKFTIFFAIVYALSCITKHFKDFGILMLGRLLGGVATSLLFSVFDSWLIKSHAEEGISAMLSKSFSTAQYGNSIMAISAGLIANRAASLTELKPVSNEGDILYAGGYLYPFDLALIALVFVGIFAFLFWGENHGGDKSEEEGQTQKRKHWYDGFVNAYFTTIHSKQILFTGLISSLFEGSMYIFVFMWTPAMQAKIKGDIPFGLVFATFMVACMAGSSIFSIAIGSMKNEKIGVYALAFATGTFFLMALAPSDTLCMFAFLLFEMTVGLYFPMMGTMKSVIVPESKRAAIYNLYRIPLNFIVLFSLLTDLTPRTSFFLCTGMLATATFLQTRVVNYQSTYYSTRDEEDDLEKGDNTSKPLLKNAEINDNESQEMEGEPEKKALVSMSPGKKD</sequence>
<accession>A0AAD3HEN6</accession>
<keyword evidence="7 13" id="KW-1133">Transmembrane helix</keyword>
<proteinExistence type="predicted"/>
<comment type="subcellular location">
    <subcellularLocation>
        <location evidence="2">Cell membrane</location>
        <topology evidence="2">Multi-pass membrane protein</topology>
    </subcellularLocation>
</comment>
<evidence type="ECO:0000313" key="15">
    <source>
        <dbReference type="Proteomes" id="UP001054902"/>
    </source>
</evidence>